<proteinExistence type="predicted"/>
<dbReference type="SUPFAM" id="SSF48371">
    <property type="entry name" value="ARM repeat"/>
    <property type="match status" value="1"/>
</dbReference>
<dbReference type="Proteomes" id="UP000490800">
    <property type="component" value="Unassembled WGS sequence"/>
</dbReference>
<evidence type="ECO:0000256" key="2">
    <source>
        <dbReference type="SAM" id="SignalP"/>
    </source>
</evidence>
<dbReference type="RefSeq" id="WP_157334784.1">
    <property type="nucleotide sequence ID" value="NZ_RHLK01000003.1"/>
</dbReference>
<evidence type="ECO:0000313" key="3">
    <source>
        <dbReference type="EMBL" id="MVO99694.1"/>
    </source>
</evidence>
<dbReference type="AlphaFoldDB" id="A0A7X3JZ59"/>
<reference evidence="3 4" key="1">
    <citation type="journal article" date="2019" name="Microorganisms">
        <title>Paenibacillus lutrae sp. nov., A Chitinolytic Species Isolated from A River Otter in Castril Natural Park, Granada, Spain.</title>
        <authorList>
            <person name="Rodriguez M."/>
            <person name="Reina J.C."/>
            <person name="Bejar V."/>
            <person name="Llamas I."/>
        </authorList>
    </citation>
    <scope>NUCLEOTIDE SEQUENCE [LARGE SCALE GENOMIC DNA]</scope>
    <source>
        <strain evidence="3 4">N10</strain>
    </source>
</reference>
<evidence type="ECO:0000313" key="4">
    <source>
        <dbReference type="Proteomes" id="UP000490800"/>
    </source>
</evidence>
<dbReference type="InterPro" id="IPR011989">
    <property type="entry name" value="ARM-like"/>
</dbReference>
<organism evidence="3 4">
    <name type="scientific">Paenibacillus lutrae</name>
    <dbReference type="NCBI Taxonomy" id="2078573"/>
    <lineage>
        <taxon>Bacteria</taxon>
        <taxon>Bacillati</taxon>
        <taxon>Bacillota</taxon>
        <taxon>Bacilli</taxon>
        <taxon>Bacillales</taxon>
        <taxon>Paenibacillaceae</taxon>
        <taxon>Paenibacillus</taxon>
    </lineage>
</organism>
<feature type="signal peptide" evidence="2">
    <location>
        <begin position="1"/>
        <end position="24"/>
    </location>
</feature>
<keyword evidence="4" id="KW-1185">Reference proteome</keyword>
<dbReference type="InterPro" id="IPR016024">
    <property type="entry name" value="ARM-type_fold"/>
</dbReference>
<accession>A0A7X3JZ59</accession>
<feature type="chain" id="PRO_5038788193" description="HEAT repeat domain-containing protein" evidence="2">
    <location>
        <begin position="25"/>
        <end position="390"/>
    </location>
</feature>
<feature type="compositionally biased region" description="Polar residues" evidence="1">
    <location>
        <begin position="371"/>
        <end position="383"/>
    </location>
</feature>
<dbReference type="EMBL" id="RHLK01000003">
    <property type="protein sequence ID" value="MVO99694.1"/>
    <property type="molecule type" value="Genomic_DNA"/>
</dbReference>
<dbReference type="Gene3D" id="1.25.10.10">
    <property type="entry name" value="Leucine-rich Repeat Variant"/>
    <property type="match status" value="1"/>
</dbReference>
<name>A0A7X3JZ59_9BACL</name>
<evidence type="ECO:0008006" key="5">
    <source>
        <dbReference type="Google" id="ProtNLM"/>
    </source>
</evidence>
<evidence type="ECO:0000256" key="1">
    <source>
        <dbReference type="SAM" id="MobiDB-lite"/>
    </source>
</evidence>
<keyword evidence="2" id="KW-0732">Signal</keyword>
<feature type="region of interest" description="Disordered" evidence="1">
    <location>
        <begin position="370"/>
        <end position="390"/>
    </location>
</feature>
<comment type="caution">
    <text evidence="3">The sequence shown here is derived from an EMBL/GenBank/DDBJ whole genome shotgun (WGS) entry which is preliminary data.</text>
</comment>
<sequence>MKRTSKTVYAAVLAVGVTFSAVSAYSTVSQASVQSPQSDPSIQLDKTKIKNKTHSNKLKSLSHDKKATSDYLNSLDTKGLLETAAEYSEGTDDVFNEGVALIAPTLISKTKNGTHAKQLDQLVKDKSNNKKYRLFLIDLHSQQKNEDQGDLINDTLMNVAADKTEDPDVRSYALGELKKDSKEDKVKKTKKDKALVDLFSDDTTPDKIKGNALTAMRRTENPHLSEAVKSVIDKHEQKDSTLLRHAIIAGSKSRVYSDVKKIKTIASTTSDPKVYASSVYGLGLLSNEEALKAVLEIKDKHNNRDIVHYALISNQKLILNLLANDQSKDSLLTAVQAAEVSTLHSALDKLQEIARNNPDKEVRDKAEQAIKTINATPKSSVPSNAEKWED</sequence>
<protein>
    <recommendedName>
        <fullName evidence="5">HEAT repeat domain-containing protein</fullName>
    </recommendedName>
</protein>
<gene>
    <name evidence="3" type="ORF">EDM21_09135</name>
</gene>